<accession>A0A2W1NU12</accession>
<dbReference type="Proteomes" id="UP000214746">
    <property type="component" value="Unassembled WGS sequence"/>
</dbReference>
<dbReference type="InterPro" id="IPR003526">
    <property type="entry name" value="MECDP_synthase"/>
</dbReference>
<evidence type="ECO:0000256" key="4">
    <source>
        <dbReference type="ARBA" id="ARBA00012579"/>
    </source>
</evidence>
<evidence type="ECO:0000313" key="11">
    <source>
        <dbReference type="EMBL" id="PZE19162.1"/>
    </source>
</evidence>
<gene>
    <name evidence="8" type="primary">ispF</name>
    <name evidence="11" type="ORF">CBW46_020270</name>
</gene>
<feature type="binding site" evidence="8">
    <location>
        <begin position="133"/>
        <end position="136"/>
    </location>
    <ligand>
        <name>4-CDP-2-C-methyl-D-erythritol 2-phosphate</name>
        <dbReference type="ChEBI" id="CHEBI:57919"/>
    </ligand>
</feature>
<dbReference type="Gene3D" id="3.30.1330.50">
    <property type="entry name" value="2-C-methyl-D-erythritol 2,4-cyclodiphosphate synthase"/>
    <property type="match status" value="1"/>
</dbReference>
<name>A0A2W1NU12_PAEXE</name>
<dbReference type="InterPro" id="IPR020555">
    <property type="entry name" value="MECDP_synthase_CS"/>
</dbReference>
<dbReference type="GO" id="GO:0019288">
    <property type="term" value="P:isopentenyl diphosphate biosynthetic process, methylerythritol 4-phosphate pathway"/>
    <property type="evidence" value="ECO:0007669"/>
    <property type="project" value="UniProtKB-UniRule"/>
</dbReference>
<feature type="site" description="Transition state stabilizer" evidence="8">
    <location>
        <position position="35"/>
    </location>
</feature>
<dbReference type="PANTHER" id="PTHR43181">
    <property type="entry name" value="2-C-METHYL-D-ERYTHRITOL 2,4-CYCLODIPHOSPHATE SYNTHASE, CHLOROPLASTIC"/>
    <property type="match status" value="1"/>
</dbReference>
<evidence type="ECO:0000256" key="7">
    <source>
        <dbReference type="ARBA" id="ARBA00023239"/>
    </source>
</evidence>
<feature type="binding site" evidence="8">
    <location>
        <begin position="9"/>
        <end position="11"/>
    </location>
    <ligand>
        <name>4-CDP-2-C-methyl-D-erythritol 2-phosphate</name>
        <dbReference type="ChEBI" id="CHEBI:57919"/>
    </ligand>
</feature>
<feature type="binding site" evidence="8">
    <location>
        <begin position="101"/>
        <end position="107"/>
    </location>
    <ligand>
        <name>4-CDP-2-C-methyl-D-erythritol 2-phosphate</name>
        <dbReference type="ChEBI" id="CHEBI:57919"/>
    </ligand>
</feature>
<comment type="subunit">
    <text evidence="8">Homotrimer.</text>
</comment>
<dbReference type="SUPFAM" id="SSF69765">
    <property type="entry name" value="IpsF-like"/>
    <property type="match status" value="1"/>
</dbReference>
<dbReference type="EMBL" id="NHRJ02000021">
    <property type="protein sequence ID" value="PZE19162.1"/>
    <property type="molecule type" value="Genomic_DNA"/>
</dbReference>
<dbReference type="GO" id="GO:0046872">
    <property type="term" value="F:metal ion binding"/>
    <property type="evidence" value="ECO:0007669"/>
    <property type="project" value="UniProtKB-KW"/>
</dbReference>
<feature type="binding site" evidence="8">
    <location>
        <position position="43"/>
    </location>
    <ligand>
        <name>a divalent metal cation</name>
        <dbReference type="ChEBI" id="CHEBI:60240"/>
    </ligand>
</feature>
<feature type="binding site" evidence="8">
    <location>
        <begin position="62"/>
        <end position="66"/>
    </location>
    <ligand>
        <name>4-CDP-2-C-methyl-D-erythritol 2-phosphate</name>
        <dbReference type="ChEBI" id="CHEBI:57919"/>
    </ligand>
</feature>
<organism evidence="11 12">
    <name type="scientific">Paenibacillus xerothermodurans</name>
    <dbReference type="NCBI Taxonomy" id="1977292"/>
    <lineage>
        <taxon>Bacteria</taxon>
        <taxon>Bacillati</taxon>
        <taxon>Bacillota</taxon>
        <taxon>Bacilli</taxon>
        <taxon>Bacillales</taxon>
        <taxon>Paenibacillaceae</taxon>
        <taxon>Paenibacillus</taxon>
    </lineage>
</organism>
<feature type="binding site" evidence="8">
    <location>
        <begin position="35"/>
        <end position="36"/>
    </location>
    <ligand>
        <name>4-CDP-2-C-methyl-D-erythritol 2-phosphate</name>
        <dbReference type="ChEBI" id="CHEBI:57919"/>
    </ligand>
</feature>
<dbReference type="PANTHER" id="PTHR43181:SF1">
    <property type="entry name" value="2-C-METHYL-D-ERYTHRITOL 2,4-CYCLODIPHOSPHATE SYNTHASE, CHLOROPLASTIC"/>
    <property type="match status" value="1"/>
</dbReference>
<evidence type="ECO:0000256" key="5">
    <source>
        <dbReference type="ARBA" id="ARBA00022723"/>
    </source>
</evidence>
<feature type="binding site" evidence="8">
    <location>
        <position position="140"/>
    </location>
    <ligand>
        <name>4-CDP-2-C-methyl-D-erythritol 2-phosphate</name>
        <dbReference type="ChEBI" id="CHEBI:57919"/>
    </ligand>
</feature>
<dbReference type="CDD" id="cd00554">
    <property type="entry name" value="MECDP_synthase"/>
    <property type="match status" value="1"/>
</dbReference>
<dbReference type="AlphaFoldDB" id="A0A2W1NU12"/>
<comment type="cofactor">
    <cofactor evidence="8">
        <name>a divalent metal cation</name>
        <dbReference type="ChEBI" id="CHEBI:60240"/>
    </cofactor>
    <text evidence="8">Binds 1 divalent metal cation per subunit.</text>
</comment>
<evidence type="ECO:0000256" key="1">
    <source>
        <dbReference type="ARBA" id="ARBA00000200"/>
    </source>
</evidence>
<dbReference type="EC" id="4.6.1.12" evidence="4 8"/>
<evidence type="ECO:0000313" key="12">
    <source>
        <dbReference type="Proteomes" id="UP000214746"/>
    </source>
</evidence>
<feature type="binding site" evidence="8">
    <location>
        <position position="143"/>
    </location>
    <ligand>
        <name>4-CDP-2-C-methyl-D-erythritol 2-phosphate</name>
        <dbReference type="ChEBI" id="CHEBI:57919"/>
    </ligand>
</feature>
<feature type="site" description="Transition state stabilizer" evidence="8">
    <location>
        <position position="134"/>
    </location>
</feature>
<dbReference type="Pfam" id="PF02542">
    <property type="entry name" value="YgbB"/>
    <property type="match status" value="1"/>
</dbReference>
<dbReference type="PROSITE" id="PS01350">
    <property type="entry name" value="ISPF"/>
    <property type="match status" value="1"/>
</dbReference>
<comment type="caution">
    <text evidence="11">The sequence shown here is derived from an EMBL/GenBank/DDBJ whole genome shotgun (WGS) entry which is preliminary data.</text>
</comment>
<dbReference type="InterPro" id="IPR036571">
    <property type="entry name" value="MECDP_synthase_sf"/>
</dbReference>
<comment type="function">
    <text evidence="8">Involved in the biosynthesis of isopentenyl diphosphate (IPP) and dimethylallyl diphosphate (DMAPP), two major building blocks of isoprenoid compounds. Catalyzes the conversion of 4-diphosphocytidyl-2-C-methyl-D-erythritol 2-phosphate (CDP-ME2P) to 2-C-methyl-D-erythritol 2,4-cyclodiphosphate (ME-CPP) with a corresponding release of cytidine 5-monophosphate (CMP).</text>
</comment>
<comment type="similarity">
    <text evidence="3 8 9">Belongs to the IspF family.</text>
</comment>
<evidence type="ECO:0000256" key="8">
    <source>
        <dbReference type="HAMAP-Rule" id="MF_00107"/>
    </source>
</evidence>
<evidence type="ECO:0000256" key="9">
    <source>
        <dbReference type="RuleBase" id="RU004395"/>
    </source>
</evidence>
<evidence type="ECO:0000256" key="2">
    <source>
        <dbReference type="ARBA" id="ARBA00004709"/>
    </source>
</evidence>
<evidence type="ECO:0000259" key="10">
    <source>
        <dbReference type="Pfam" id="PF02542"/>
    </source>
</evidence>
<reference evidence="11" key="1">
    <citation type="submission" date="2018-06" db="EMBL/GenBank/DDBJ databases">
        <title>Paenibacillus xerothermodurans sp. nov. an extremely dry heat resistant spore forming bacterium isolated from the soil of Cape Canaveral, Florida.</title>
        <authorList>
            <person name="Seuylemezian A."/>
            <person name="Kaur N."/>
            <person name="Patil P."/>
            <person name="Patil P."/>
            <person name="Mayilraj S."/>
            <person name="Vaishampayan P."/>
        </authorList>
    </citation>
    <scope>NUCLEOTIDE SEQUENCE [LARGE SCALE GENOMIC DNA]</scope>
    <source>
        <strain evidence="11">ATCC 27380</strain>
    </source>
</reference>
<protein>
    <recommendedName>
        <fullName evidence="4 8">2-C-methyl-D-erythritol 2,4-cyclodiphosphate synthase</fullName>
        <shortName evidence="8">MECDP-synthase</shortName>
        <shortName evidence="8">MECPP-synthase</shortName>
        <shortName evidence="8">MECPS</shortName>
        <ecNumber evidence="4 8">4.6.1.12</ecNumber>
    </recommendedName>
</protein>
<feature type="binding site" evidence="8">
    <location>
        <position position="11"/>
    </location>
    <ligand>
        <name>a divalent metal cation</name>
        <dbReference type="ChEBI" id="CHEBI:60240"/>
    </ligand>
</feature>
<dbReference type="UniPathway" id="UPA00056">
    <property type="reaction ID" value="UER00095"/>
</dbReference>
<evidence type="ECO:0000256" key="3">
    <source>
        <dbReference type="ARBA" id="ARBA00008480"/>
    </source>
</evidence>
<evidence type="ECO:0000256" key="6">
    <source>
        <dbReference type="ARBA" id="ARBA00023229"/>
    </source>
</evidence>
<keyword evidence="12" id="KW-1185">Reference proteome</keyword>
<proteinExistence type="inferred from homology"/>
<dbReference type="OrthoDB" id="9804336at2"/>
<feature type="binding site" evidence="8">
    <location>
        <begin position="57"/>
        <end position="59"/>
    </location>
    <ligand>
        <name>4-CDP-2-C-methyl-D-erythritol 2-phosphate</name>
        <dbReference type="ChEBI" id="CHEBI:57919"/>
    </ligand>
</feature>
<dbReference type="HAMAP" id="MF_00107">
    <property type="entry name" value="IspF"/>
    <property type="match status" value="1"/>
</dbReference>
<feature type="binding site" evidence="8">
    <location>
        <position position="9"/>
    </location>
    <ligand>
        <name>a divalent metal cation</name>
        <dbReference type="ChEBI" id="CHEBI:60240"/>
    </ligand>
</feature>
<dbReference type="GO" id="GO:0008685">
    <property type="term" value="F:2-C-methyl-D-erythritol 2,4-cyclodiphosphate synthase activity"/>
    <property type="evidence" value="ECO:0007669"/>
    <property type="project" value="UniProtKB-UniRule"/>
</dbReference>
<keyword evidence="5 8" id="KW-0479">Metal-binding</keyword>
<dbReference type="NCBIfam" id="TIGR00151">
    <property type="entry name" value="ispF"/>
    <property type="match status" value="1"/>
</dbReference>
<sequence length="161" mass="17047">MIRVGQGFDVHQLVTGRRCIIGGVEIPYEKGLLGHSDADVLLHAISDAILGALGMGDIGTHFPDTDQAFKDADSYALLLQVWQLAKKAGYKLGNLDATIIAQRPKMAPHIPAMVARIAEAVEASPSQVNVKATTTEQLGFTGRGEGIAAQSVVCLIQDVLS</sequence>
<keyword evidence="6 8" id="KW-0414">Isoprene biosynthesis</keyword>
<feature type="domain" description="2-C-methyl-D-erythritol 2,4-cyclodiphosphate synthase" evidence="10">
    <location>
        <begin position="2"/>
        <end position="155"/>
    </location>
</feature>
<comment type="catalytic activity">
    <reaction evidence="1 8 9">
        <text>4-CDP-2-C-methyl-D-erythritol 2-phosphate = 2-C-methyl-D-erythritol 2,4-cyclic diphosphate + CMP</text>
        <dbReference type="Rhea" id="RHEA:23864"/>
        <dbReference type="ChEBI" id="CHEBI:57919"/>
        <dbReference type="ChEBI" id="CHEBI:58483"/>
        <dbReference type="ChEBI" id="CHEBI:60377"/>
        <dbReference type="EC" id="4.6.1.12"/>
    </reaction>
</comment>
<dbReference type="GO" id="GO:0016114">
    <property type="term" value="P:terpenoid biosynthetic process"/>
    <property type="evidence" value="ECO:0007669"/>
    <property type="project" value="InterPro"/>
</dbReference>
<dbReference type="FunFam" id="3.30.1330.50:FF:000001">
    <property type="entry name" value="2-C-methyl-D-erythritol 2,4-cyclodiphosphate synthase"/>
    <property type="match status" value="1"/>
</dbReference>
<keyword evidence="7 8" id="KW-0456">Lyase</keyword>
<dbReference type="RefSeq" id="WP_089201774.1">
    <property type="nucleotide sequence ID" value="NZ_NHRJ02000021.1"/>
</dbReference>
<comment type="pathway">
    <text evidence="2 8">Isoprenoid biosynthesis; isopentenyl diphosphate biosynthesis via DXP pathway; isopentenyl diphosphate from 1-deoxy-D-xylulose 5-phosphate: step 4/6.</text>
</comment>